<evidence type="ECO:0000256" key="3">
    <source>
        <dbReference type="ARBA" id="ARBA00022525"/>
    </source>
</evidence>
<dbReference type="GO" id="GO:0016779">
    <property type="term" value="F:nucleotidyltransferase activity"/>
    <property type="evidence" value="ECO:0007669"/>
    <property type="project" value="UniProtKB-KW"/>
</dbReference>
<keyword evidence="3" id="KW-0964">Secreted</keyword>
<evidence type="ECO:0000256" key="8">
    <source>
        <dbReference type="ARBA" id="ARBA00023026"/>
    </source>
</evidence>
<evidence type="ECO:0000313" key="13">
    <source>
        <dbReference type="EMBL" id="CAF4447844.1"/>
    </source>
</evidence>
<dbReference type="Gene3D" id="3.30.720.50">
    <property type="match status" value="1"/>
</dbReference>
<dbReference type="Pfam" id="PF02825">
    <property type="entry name" value="WWE"/>
    <property type="match status" value="1"/>
</dbReference>
<evidence type="ECO:0000256" key="9">
    <source>
        <dbReference type="ARBA" id="ARBA00047597"/>
    </source>
</evidence>
<evidence type="ECO:0000256" key="10">
    <source>
        <dbReference type="RuleBase" id="RU361228"/>
    </source>
</evidence>
<keyword evidence="7" id="KW-0548">Nucleotidyltransferase</keyword>
<evidence type="ECO:0000256" key="7">
    <source>
        <dbReference type="ARBA" id="ARBA00022695"/>
    </source>
</evidence>
<dbReference type="PANTHER" id="PTHR10339">
    <property type="entry name" value="ADP-RIBOSYLTRANSFERASE"/>
    <property type="match status" value="1"/>
</dbReference>
<dbReference type="GO" id="GO:0005576">
    <property type="term" value="C:extracellular region"/>
    <property type="evidence" value="ECO:0007669"/>
    <property type="project" value="UniProtKB-SubCell"/>
</dbReference>
<comment type="caution">
    <text evidence="13">The sequence shown here is derived from an EMBL/GenBank/DDBJ whole genome shotgun (WGS) entry which is preliminary data.</text>
</comment>
<keyword evidence="8" id="KW-0843">Virulence</keyword>
<proteinExistence type="inferred from homology"/>
<evidence type="ECO:0000256" key="6">
    <source>
        <dbReference type="ARBA" id="ARBA00022679"/>
    </source>
</evidence>
<dbReference type="GO" id="GO:0003950">
    <property type="term" value="F:NAD+ poly-ADP-ribosyltransferase activity"/>
    <property type="evidence" value="ECO:0007669"/>
    <property type="project" value="TreeGrafter"/>
</dbReference>
<dbReference type="EMBL" id="CAJOBO010002381">
    <property type="protein sequence ID" value="CAF4447844.1"/>
    <property type="molecule type" value="Genomic_DNA"/>
</dbReference>
<dbReference type="InterPro" id="IPR037197">
    <property type="entry name" value="WWE_dom_sf"/>
</dbReference>
<dbReference type="Pfam" id="PF01129">
    <property type="entry name" value="ART"/>
    <property type="match status" value="1"/>
</dbReference>
<dbReference type="Proteomes" id="UP000663851">
    <property type="component" value="Unassembled WGS sequence"/>
</dbReference>
<dbReference type="EMBL" id="CAJNYD010002146">
    <property type="protein sequence ID" value="CAF3394997.1"/>
    <property type="molecule type" value="Genomic_DNA"/>
</dbReference>
<keyword evidence="6 10" id="KW-0808">Transferase</keyword>
<feature type="domain" description="WWE" evidence="11">
    <location>
        <begin position="5"/>
        <end position="86"/>
    </location>
</feature>
<dbReference type="PROSITE" id="PS50918">
    <property type="entry name" value="WWE"/>
    <property type="match status" value="1"/>
</dbReference>
<dbReference type="Proteomes" id="UP000663833">
    <property type="component" value="Unassembled WGS sequence"/>
</dbReference>
<accession>A0A820S3J6</accession>
<dbReference type="PROSITE" id="PS51996">
    <property type="entry name" value="TR_MART"/>
    <property type="match status" value="1"/>
</dbReference>
<dbReference type="GO" id="GO:0090729">
    <property type="term" value="F:toxin activity"/>
    <property type="evidence" value="ECO:0007669"/>
    <property type="project" value="UniProtKB-KW"/>
</dbReference>
<dbReference type="Gene3D" id="3.90.176.10">
    <property type="entry name" value="Toxin ADP-ribosyltransferase, Chain A, domain 1"/>
    <property type="match status" value="1"/>
</dbReference>
<evidence type="ECO:0000313" key="12">
    <source>
        <dbReference type="EMBL" id="CAF3394997.1"/>
    </source>
</evidence>
<dbReference type="SUPFAM" id="SSF56399">
    <property type="entry name" value="ADP-ribosylation"/>
    <property type="match status" value="1"/>
</dbReference>
<dbReference type="AlphaFoldDB" id="A0A820S3J6"/>
<name>A0A820S3J6_9BILA</name>
<dbReference type="InterPro" id="IPR050999">
    <property type="entry name" value="ADP-ribosyltransferase_ARG"/>
</dbReference>
<dbReference type="InterPro" id="IPR000768">
    <property type="entry name" value="ART"/>
</dbReference>
<comment type="similarity">
    <text evidence="2 10">Belongs to the Arg-specific ADP-ribosyltransferase family.</text>
</comment>
<keyword evidence="5 10" id="KW-0328">Glycosyltransferase</keyword>
<dbReference type="PANTHER" id="PTHR10339:SF25">
    <property type="entry name" value="SECRETED EXOENZYME S"/>
    <property type="match status" value="1"/>
</dbReference>
<keyword evidence="10" id="KW-0520">NAD</keyword>
<reference evidence="13" key="1">
    <citation type="submission" date="2021-02" db="EMBL/GenBank/DDBJ databases">
        <authorList>
            <person name="Nowell W R."/>
        </authorList>
    </citation>
    <scope>NUCLEOTIDE SEQUENCE</scope>
</reference>
<gene>
    <name evidence="13" type="ORF">HFQ381_LOCUS23642</name>
    <name evidence="12" type="ORF">LUA448_LOCUS17024</name>
</gene>
<dbReference type="EC" id="2.4.2.31" evidence="10"/>
<evidence type="ECO:0000256" key="4">
    <source>
        <dbReference type="ARBA" id="ARBA00022656"/>
    </source>
</evidence>
<keyword evidence="10" id="KW-0521">NADP</keyword>
<evidence type="ECO:0000256" key="2">
    <source>
        <dbReference type="ARBA" id="ARBA00009558"/>
    </source>
</evidence>
<evidence type="ECO:0000259" key="11">
    <source>
        <dbReference type="PROSITE" id="PS50918"/>
    </source>
</evidence>
<dbReference type="SUPFAM" id="SSF117839">
    <property type="entry name" value="WWE domain"/>
    <property type="match status" value="1"/>
</dbReference>
<evidence type="ECO:0000256" key="5">
    <source>
        <dbReference type="ARBA" id="ARBA00022676"/>
    </source>
</evidence>
<protein>
    <recommendedName>
        <fullName evidence="10">NAD(P)(+)--arginine ADP-ribosyltransferase</fullName>
        <ecNumber evidence="10">2.4.2.31</ecNumber>
    </recommendedName>
    <alternativeName>
        <fullName evidence="10">Mono(ADP-ribosyl)transferase</fullName>
    </alternativeName>
</protein>
<dbReference type="GO" id="GO:0106274">
    <property type="term" value="F:NAD+-protein-arginine ADP-ribosyltransferase activity"/>
    <property type="evidence" value="ECO:0007669"/>
    <property type="project" value="UniProtKB-EC"/>
</dbReference>
<keyword evidence="4" id="KW-0800">Toxin</keyword>
<comment type="subcellular location">
    <subcellularLocation>
        <location evidence="1">Secreted</location>
    </subcellularLocation>
</comment>
<evidence type="ECO:0000256" key="1">
    <source>
        <dbReference type="ARBA" id="ARBA00004613"/>
    </source>
</evidence>
<sequence>MAHAATGVSLDPCQNRIQWMWRSNTDPWVSKQTIQWTSYSDVETAIIEQARQRKAPEALLDNYHINFQHLVQISNNNCRKQRPVKRVVYGRENAPLRTDRFMPNPTSPSRSFVGWGDIQNDFLNAVTSHFKIRYQLRNAAARRLWVEKAAEGLIVEGKIIGKQKEAEWMAEQLLQVKEATGKEIWEVCARLYTMESFLYKKMNEIMRLSGEKKHTHLLQSKVPTFGPFALLLRGLTQHANKKITVYRGSELTRDIIEQYTYLGGDRFFPAFTSTSRSRIKAAEFGNVLFEIQIAEVVDVSQCSAYPDEEEVLLPPHFMFNVQSCTFDDIQGKWIIRLRSCNVRLC</sequence>
<dbReference type="InterPro" id="IPR004170">
    <property type="entry name" value="WWE_dom"/>
</dbReference>
<organism evidence="13 14">
    <name type="scientific">Rotaria socialis</name>
    <dbReference type="NCBI Taxonomy" id="392032"/>
    <lineage>
        <taxon>Eukaryota</taxon>
        <taxon>Metazoa</taxon>
        <taxon>Spiralia</taxon>
        <taxon>Gnathifera</taxon>
        <taxon>Rotifera</taxon>
        <taxon>Eurotatoria</taxon>
        <taxon>Bdelloidea</taxon>
        <taxon>Philodinida</taxon>
        <taxon>Philodinidae</taxon>
        <taxon>Rotaria</taxon>
    </lineage>
</organism>
<evidence type="ECO:0000313" key="14">
    <source>
        <dbReference type="Proteomes" id="UP000663851"/>
    </source>
</evidence>
<comment type="catalytic activity">
    <reaction evidence="9 10">
        <text>L-arginyl-[protein] + NAD(+) = N(omega)-(ADP-D-ribosyl)-L-arginyl-[protein] + nicotinamide + H(+)</text>
        <dbReference type="Rhea" id="RHEA:19149"/>
        <dbReference type="Rhea" id="RHEA-COMP:10532"/>
        <dbReference type="Rhea" id="RHEA-COMP:15087"/>
        <dbReference type="ChEBI" id="CHEBI:15378"/>
        <dbReference type="ChEBI" id="CHEBI:17154"/>
        <dbReference type="ChEBI" id="CHEBI:29965"/>
        <dbReference type="ChEBI" id="CHEBI:57540"/>
        <dbReference type="ChEBI" id="CHEBI:142554"/>
        <dbReference type="EC" id="2.4.2.31"/>
    </reaction>
</comment>